<dbReference type="PANTHER" id="PTHR39426:SF1">
    <property type="entry name" value="HOMOLOGY TO DEATH-ON-CURING PROTEIN OF PHAGE P1"/>
    <property type="match status" value="1"/>
</dbReference>
<gene>
    <name evidence="2" type="ORF">G4Y79_08740</name>
</gene>
<dbReference type="InterPro" id="IPR006440">
    <property type="entry name" value="Doc"/>
</dbReference>
<dbReference type="NCBIfam" id="TIGR01550">
    <property type="entry name" value="DOC_P1"/>
    <property type="match status" value="1"/>
</dbReference>
<dbReference type="Gene3D" id="1.20.120.1870">
    <property type="entry name" value="Fic/DOC protein, Fido domain"/>
    <property type="match status" value="1"/>
</dbReference>
<organism evidence="2 3">
    <name type="scientific">Phototrophicus methaneseepsis</name>
    <dbReference type="NCBI Taxonomy" id="2710758"/>
    <lineage>
        <taxon>Bacteria</taxon>
        <taxon>Bacillati</taxon>
        <taxon>Chloroflexota</taxon>
        <taxon>Candidatus Thermofontia</taxon>
        <taxon>Phototrophicales</taxon>
        <taxon>Phototrophicaceae</taxon>
        <taxon>Phototrophicus</taxon>
    </lineage>
</organism>
<name>A0A7S8ECI6_9CHLR</name>
<dbReference type="InterPro" id="IPR003812">
    <property type="entry name" value="Fido"/>
</dbReference>
<evidence type="ECO:0000313" key="2">
    <source>
        <dbReference type="EMBL" id="QPC84445.1"/>
    </source>
</evidence>
<dbReference type="SUPFAM" id="SSF140931">
    <property type="entry name" value="Fic-like"/>
    <property type="match status" value="1"/>
</dbReference>
<sequence length="160" mass="18178">MRYPTYSELIFINGRILNDEAIQTGKQKIRDIDLLQAAEMRPQASAFGEDAYPTIEVKTAALLHAIARNHPFKDGNKRTATVAALFMLHVNGWRVQWDMPTALTMILDLAEGRTTLDQFSEWLKLDPGEAAPEPDLANDTMIIDQIIEEQKWLLNELAER</sequence>
<dbReference type="InterPro" id="IPR053737">
    <property type="entry name" value="Type_II_TA_Toxin"/>
</dbReference>
<keyword evidence="3" id="KW-1185">Reference proteome</keyword>
<protein>
    <submittedName>
        <fullName evidence="2">Type II toxin-antitoxin system death-on-curing family toxin</fullName>
    </submittedName>
</protein>
<evidence type="ECO:0000313" key="3">
    <source>
        <dbReference type="Proteomes" id="UP000594468"/>
    </source>
</evidence>
<dbReference type="KEGG" id="pmet:G4Y79_08740"/>
<proteinExistence type="predicted"/>
<dbReference type="GO" id="GO:0016301">
    <property type="term" value="F:kinase activity"/>
    <property type="evidence" value="ECO:0007669"/>
    <property type="project" value="InterPro"/>
</dbReference>
<dbReference type="Proteomes" id="UP000594468">
    <property type="component" value="Chromosome"/>
</dbReference>
<reference evidence="2 3" key="1">
    <citation type="submission" date="2020-02" db="EMBL/GenBank/DDBJ databases">
        <authorList>
            <person name="Zheng R.K."/>
            <person name="Sun C.M."/>
        </authorList>
    </citation>
    <scope>NUCLEOTIDE SEQUENCE [LARGE SCALE GENOMIC DNA]</scope>
    <source>
        <strain evidence="3">rifampicinis</strain>
    </source>
</reference>
<dbReference type="RefSeq" id="WP_195172508.1">
    <property type="nucleotide sequence ID" value="NZ_CP062983.1"/>
</dbReference>
<dbReference type="InterPro" id="IPR036597">
    <property type="entry name" value="Fido-like_dom_sf"/>
</dbReference>
<dbReference type="PROSITE" id="PS51459">
    <property type="entry name" value="FIDO"/>
    <property type="match status" value="1"/>
</dbReference>
<dbReference type="PANTHER" id="PTHR39426">
    <property type="entry name" value="HOMOLOGY TO DEATH-ON-CURING PROTEIN OF PHAGE P1"/>
    <property type="match status" value="1"/>
</dbReference>
<dbReference type="AlphaFoldDB" id="A0A7S8ECI6"/>
<evidence type="ECO:0000259" key="1">
    <source>
        <dbReference type="PROSITE" id="PS51459"/>
    </source>
</evidence>
<dbReference type="Pfam" id="PF02661">
    <property type="entry name" value="Fic"/>
    <property type="match status" value="1"/>
</dbReference>
<feature type="domain" description="Fido" evidence="1">
    <location>
        <begin position="4"/>
        <end position="125"/>
    </location>
</feature>
<dbReference type="EMBL" id="CP062983">
    <property type="protein sequence ID" value="QPC84445.1"/>
    <property type="molecule type" value="Genomic_DNA"/>
</dbReference>
<accession>A0A7S8ECI6</accession>